<proteinExistence type="predicted"/>
<dbReference type="EMBL" id="GU949535">
    <property type="protein sequence ID" value="ADF43836.1"/>
    <property type="molecule type" value="Genomic_DNA"/>
</dbReference>
<protein>
    <submittedName>
        <fullName evidence="2">Uncharacterized protein</fullName>
    </submittedName>
</protein>
<feature type="region of interest" description="Disordered" evidence="1">
    <location>
        <begin position="29"/>
        <end position="70"/>
    </location>
</feature>
<dbReference type="AlphaFoldDB" id="D5LN77"/>
<accession>D5LN77</accession>
<evidence type="ECO:0000256" key="1">
    <source>
        <dbReference type="SAM" id="MobiDB-lite"/>
    </source>
</evidence>
<reference evidence="2" key="1">
    <citation type="submission" date="2010-03" db="EMBL/GenBank/DDBJ databases">
        <title>Gene organization of plasmid pSPI12 from Salmonella pullorum and characterization of ipaJ gene.</title>
        <authorList>
            <person name="Li Q."/>
            <person name="Jiao X."/>
            <person name="Xu Y."/>
        </authorList>
    </citation>
    <scope>NUCLEOTIDE SEQUENCE</scope>
    <source>
        <strain evidence="2">S06004</strain>
        <plasmid evidence="2">pSPI12</plasmid>
    </source>
</reference>
<evidence type="ECO:0000313" key="2">
    <source>
        <dbReference type="EMBL" id="ADF43836.1"/>
    </source>
</evidence>
<geneLocation type="plasmid" evidence="2">
    <name>pSPI12</name>
</geneLocation>
<name>D5LN77_SALPU</name>
<organism evidence="2">
    <name type="scientific">Salmonella pullorum</name>
    <dbReference type="NCBI Taxonomy" id="605"/>
    <lineage>
        <taxon>Bacteria</taxon>
        <taxon>Pseudomonadati</taxon>
        <taxon>Pseudomonadota</taxon>
        <taxon>Gammaproteobacteria</taxon>
        <taxon>Enterobacterales</taxon>
        <taxon>Enterobacteriaceae</taxon>
        <taxon>Salmonella</taxon>
    </lineage>
</organism>
<sequence length="70" mass="7660">MNRQTSVNRFTTTLMSFTAAASRVSVMTVKPSDTSSSRRRSQLACEWMPGADKPVRARQGVSGRSPEPVT</sequence>
<keyword evidence="2" id="KW-0614">Plasmid</keyword>